<reference evidence="9 10" key="1">
    <citation type="submission" date="2017-03" db="EMBL/GenBank/DDBJ databases">
        <authorList>
            <person name="Afonso C.L."/>
            <person name="Miller P.J."/>
            <person name="Scott M.A."/>
            <person name="Spackman E."/>
            <person name="Goraichik I."/>
            <person name="Dimitrov K.M."/>
            <person name="Suarez D.L."/>
            <person name="Swayne D.E."/>
        </authorList>
    </citation>
    <scope>NUCLEOTIDE SEQUENCE [LARGE SCALE GENOMIC DNA]</scope>
    <source>
        <strain evidence="9 10">CECT 7751</strain>
    </source>
</reference>
<evidence type="ECO:0000259" key="8">
    <source>
        <dbReference type="PROSITE" id="PS50928"/>
    </source>
</evidence>
<evidence type="ECO:0000256" key="2">
    <source>
        <dbReference type="ARBA" id="ARBA00022448"/>
    </source>
</evidence>
<dbReference type="SUPFAM" id="SSF161098">
    <property type="entry name" value="MetI-like"/>
    <property type="match status" value="1"/>
</dbReference>
<evidence type="ECO:0000313" key="9">
    <source>
        <dbReference type="EMBL" id="SLN60478.1"/>
    </source>
</evidence>
<feature type="domain" description="ABC transmembrane type-1" evidence="8">
    <location>
        <begin position="86"/>
        <end position="276"/>
    </location>
</feature>
<keyword evidence="6 7" id="KW-0472">Membrane</keyword>
<keyword evidence="3" id="KW-1003">Cell membrane</keyword>
<dbReference type="PANTHER" id="PTHR43386:SF25">
    <property type="entry name" value="PEPTIDE ABC TRANSPORTER PERMEASE PROTEIN"/>
    <property type="match status" value="1"/>
</dbReference>
<evidence type="ECO:0000256" key="5">
    <source>
        <dbReference type="ARBA" id="ARBA00022989"/>
    </source>
</evidence>
<protein>
    <submittedName>
        <fullName evidence="9">Glutathione transport system permease protein GsiD</fullName>
    </submittedName>
</protein>
<dbReference type="PANTHER" id="PTHR43386">
    <property type="entry name" value="OLIGOPEPTIDE TRANSPORT SYSTEM PERMEASE PROTEIN APPC"/>
    <property type="match status" value="1"/>
</dbReference>
<dbReference type="PROSITE" id="PS50928">
    <property type="entry name" value="ABC_TM1"/>
    <property type="match status" value="1"/>
</dbReference>
<evidence type="ECO:0000256" key="3">
    <source>
        <dbReference type="ARBA" id="ARBA00022475"/>
    </source>
</evidence>
<comment type="subcellular location">
    <subcellularLocation>
        <location evidence="1 7">Cell membrane</location>
        <topology evidence="1 7">Multi-pass membrane protein</topology>
    </subcellularLocation>
</comment>
<proteinExistence type="inferred from homology"/>
<dbReference type="RefSeq" id="WP_232618213.1">
    <property type="nucleotide sequence ID" value="NZ_FWFN01000006.1"/>
</dbReference>
<dbReference type="Proteomes" id="UP000193963">
    <property type="component" value="Unassembled WGS sequence"/>
</dbReference>
<dbReference type="Pfam" id="PF00528">
    <property type="entry name" value="BPD_transp_1"/>
    <property type="match status" value="1"/>
</dbReference>
<evidence type="ECO:0000256" key="4">
    <source>
        <dbReference type="ARBA" id="ARBA00022692"/>
    </source>
</evidence>
<dbReference type="InterPro" id="IPR050366">
    <property type="entry name" value="BP-dependent_transpt_permease"/>
</dbReference>
<organism evidence="9 10">
    <name type="scientific">Pseudooceanicola marinus</name>
    <dbReference type="NCBI Taxonomy" id="396013"/>
    <lineage>
        <taxon>Bacteria</taxon>
        <taxon>Pseudomonadati</taxon>
        <taxon>Pseudomonadota</taxon>
        <taxon>Alphaproteobacteria</taxon>
        <taxon>Rhodobacterales</taxon>
        <taxon>Paracoccaceae</taxon>
        <taxon>Pseudooceanicola</taxon>
    </lineage>
</organism>
<accession>A0A1X6ZUX3</accession>
<dbReference type="AlphaFoldDB" id="A0A1X6ZUX3"/>
<dbReference type="CDD" id="cd06261">
    <property type="entry name" value="TM_PBP2"/>
    <property type="match status" value="1"/>
</dbReference>
<keyword evidence="5 7" id="KW-1133">Transmembrane helix</keyword>
<dbReference type="EMBL" id="FWFN01000006">
    <property type="protein sequence ID" value="SLN60478.1"/>
    <property type="molecule type" value="Genomic_DNA"/>
</dbReference>
<keyword evidence="2 7" id="KW-0813">Transport</keyword>
<dbReference type="GO" id="GO:0055085">
    <property type="term" value="P:transmembrane transport"/>
    <property type="evidence" value="ECO:0007669"/>
    <property type="project" value="InterPro"/>
</dbReference>
<feature type="transmembrane region" description="Helical" evidence="7">
    <location>
        <begin position="90"/>
        <end position="109"/>
    </location>
</feature>
<comment type="similarity">
    <text evidence="7">Belongs to the binding-protein-dependent transport system permease family.</text>
</comment>
<keyword evidence="4 7" id="KW-0812">Transmembrane</keyword>
<feature type="transmembrane region" description="Helical" evidence="7">
    <location>
        <begin position="26"/>
        <end position="49"/>
    </location>
</feature>
<evidence type="ECO:0000256" key="1">
    <source>
        <dbReference type="ARBA" id="ARBA00004651"/>
    </source>
</evidence>
<name>A0A1X6ZUX3_9RHOB</name>
<dbReference type="InterPro" id="IPR000515">
    <property type="entry name" value="MetI-like"/>
</dbReference>
<keyword evidence="10" id="KW-1185">Reference proteome</keyword>
<dbReference type="InterPro" id="IPR035906">
    <property type="entry name" value="MetI-like_sf"/>
</dbReference>
<dbReference type="GO" id="GO:0005886">
    <property type="term" value="C:plasma membrane"/>
    <property type="evidence" value="ECO:0007669"/>
    <property type="project" value="UniProtKB-SubCell"/>
</dbReference>
<evidence type="ECO:0000256" key="6">
    <source>
        <dbReference type="ARBA" id="ARBA00023136"/>
    </source>
</evidence>
<evidence type="ECO:0000313" key="10">
    <source>
        <dbReference type="Proteomes" id="UP000193963"/>
    </source>
</evidence>
<feature type="transmembrane region" description="Helical" evidence="7">
    <location>
        <begin position="250"/>
        <end position="272"/>
    </location>
</feature>
<dbReference type="Gene3D" id="1.10.3720.10">
    <property type="entry name" value="MetI-like"/>
    <property type="match status" value="1"/>
</dbReference>
<evidence type="ECO:0000256" key="7">
    <source>
        <dbReference type="RuleBase" id="RU363032"/>
    </source>
</evidence>
<sequence length="292" mass="30967">MSHSQTETGAPTEQGTLAAALRNRNLILGGLLTLVFLGAALISFVWVPYDVTQMAIANKIKPPYAEHLLGTDHYGRDILSMLMVGARTSIAVAVLAVGIGMVIGVPLGLWAAAKRGSLLDEVIMRGNDLVFAFPSLVIAVMITAAFGPSATNAIVAIGIFNIPVFARITRSGALTLWNRDFILAARVAGKGSARISFEHILPNVLNLLIVQGTIQFSLGILAEAGLSYVGLGAQPPTPSWGRMLADSQTFISFAPHMALFPGLAILLTVLGLNLMGDGLRDLFDPKLRRGRT</sequence>
<gene>
    <name evidence="9" type="primary">gsiD_4</name>
    <name evidence="9" type="ORF">PSM7751_03010</name>
</gene>